<organism evidence="2 3">
    <name type="scientific">Leekyejoonella antrihumi</name>
    <dbReference type="NCBI Taxonomy" id="1660198"/>
    <lineage>
        <taxon>Bacteria</taxon>
        <taxon>Bacillati</taxon>
        <taxon>Actinomycetota</taxon>
        <taxon>Actinomycetes</taxon>
        <taxon>Micrococcales</taxon>
        <taxon>Dermacoccaceae</taxon>
        <taxon>Leekyejoonella</taxon>
    </lineage>
</organism>
<evidence type="ECO:0000259" key="1">
    <source>
        <dbReference type="Pfam" id="PF11775"/>
    </source>
</evidence>
<proteinExistence type="predicted"/>
<sequence>MSTPVAPAELPALERARLTQRADELSLACVHALTGLPGVRRRGRHWYDADTRLAMPAPQLHPRAEEDTWSDFRGAADGVAGRLTFTDPRLYAEQSPAGAGTAALVFAVLEQVRVEALVPKALAGARRNLARRHKSFVRQFVTHGLTETERGLHVLAIDLTARVHVLGSPIEDDLADLVESTRWGLAGEIGSDLRALRRLTEDQRAYGECARRVCLTVTERLEQHQDPETDSDTDTEDGVSSAGFSLLVGFEGDQATTVATTGRSRVRDGSADRYHVFTRSYDRTEPASTVARADVLRRHRVELDALVRESAVATPVLARRLRTLLSAPQAPTWSDHEEQGVIDPRRLSGVITSPRDHRVFRLPMQRVAPAVSVTLLLDLSGSMRAHREWVATLVDLVSRALDQAGVVHEVLGFTTTTWQGGPARKEWERCGRPTQPGRLAALRHLVIKDAQSTWRRSRDSFGAILANETYKEGVDGEALQWAAGRAASLDTDRHLIVVLSDGSPSERSTALVTDEHYLGQHLSEVVEQVGQQPGFAVAALGLGLDLSPYYQHSLVVHDTEPASMHSGIRDLLTLLRG</sequence>
<gene>
    <name evidence="2" type="ORF">FGL98_11315</name>
</gene>
<reference evidence="2 3" key="1">
    <citation type="submission" date="2019-05" db="EMBL/GenBank/DDBJ databases">
        <authorList>
            <person name="Lee S.D."/>
        </authorList>
    </citation>
    <scope>NUCLEOTIDE SEQUENCE [LARGE SCALE GENOMIC DNA]</scope>
    <source>
        <strain evidence="2 3">C5-26</strain>
    </source>
</reference>
<dbReference type="InterPro" id="IPR051928">
    <property type="entry name" value="NorD/CobT"/>
</dbReference>
<dbReference type="Pfam" id="PF06213">
    <property type="entry name" value="CobT"/>
    <property type="match status" value="1"/>
</dbReference>
<dbReference type="Pfam" id="PF11775">
    <property type="entry name" value="CobT_C"/>
    <property type="match status" value="1"/>
</dbReference>
<dbReference type="RefSeq" id="WP_146316877.1">
    <property type="nucleotide sequence ID" value="NZ_VCQV01000014.1"/>
</dbReference>
<name>A0A563E0W9_9MICO</name>
<evidence type="ECO:0000313" key="2">
    <source>
        <dbReference type="EMBL" id="TWP36035.1"/>
    </source>
</evidence>
<dbReference type="GO" id="GO:0009236">
    <property type="term" value="P:cobalamin biosynthetic process"/>
    <property type="evidence" value="ECO:0007669"/>
    <property type="project" value="InterPro"/>
</dbReference>
<dbReference type="OrthoDB" id="9764783at2"/>
<dbReference type="AlphaFoldDB" id="A0A563E0W9"/>
<dbReference type="PANTHER" id="PTHR41248">
    <property type="entry name" value="NORD PROTEIN"/>
    <property type="match status" value="1"/>
</dbReference>
<dbReference type="SUPFAM" id="SSF53300">
    <property type="entry name" value="vWA-like"/>
    <property type="match status" value="1"/>
</dbReference>
<comment type="caution">
    <text evidence="2">The sequence shown here is derived from an EMBL/GenBank/DDBJ whole genome shotgun (WGS) entry which is preliminary data.</text>
</comment>
<dbReference type="InterPro" id="IPR036465">
    <property type="entry name" value="vWFA_dom_sf"/>
</dbReference>
<evidence type="ECO:0000313" key="3">
    <source>
        <dbReference type="Proteomes" id="UP000320244"/>
    </source>
</evidence>
<dbReference type="PIRSF" id="PIRSF031715">
    <property type="entry name" value="Cob_chel_CobT"/>
    <property type="match status" value="1"/>
</dbReference>
<reference evidence="2 3" key="2">
    <citation type="submission" date="2019-08" db="EMBL/GenBank/DDBJ databases">
        <title>Jejuicoccus antrihumi gen. nov., sp. nov., a new member of the family Dermacoccaceae isolated from a cave.</title>
        <authorList>
            <person name="Schumann P."/>
            <person name="Kim I.S."/>
        </authorList>
    </citation>
    <scope>NUCLEOTIDE SEQUENCE [LARGE SCALE GENOMIC DNA]</scope>
    <source>
        <strain evidence="2 3">C5-26</strain>
    </source>
</reference>
<feature type="domain" description="Cobalamin biosynthesis protein CobT VWA" evidence="1">
    <location>
        <begin position="368"/>
        <end position="560"/>
    </location>
</feature>
<dbReference type="PANTHER" id="PTHR41248:SF1">
    <property type="entry name" value="NORD PROTEIN"/>
    <property type="match status" value="1"/>
</dbReference>
<keyword evidence="3" id="KW-1185">Reference proteome</keyword>
<protein>
    <submittedName>
        <fullName evidence="2">Cobalt chelatase</fullName>
    </submittedName>
</protein>
<dbReference type="InterPro" id="IPR025861">
    <property type="entry name" value="CobT_VWA_dom"/>
</dbReference>
<dbReference type="EMBL" id="VCQV01000014">
    <property type="protein sequence ID" value="TWP36035.1"/>
    <property type="molecule type" value="Genomic_DNA"/>
</dbReference>
<dbReference type="InterPro" id="IPR006538">
    <property type="entry name" value="CobT"/>
</dbReference>
<accession>A0A563E0W9</accession>
<dbReference type="Proteomes" id="UP000320244">
    <property type="component" value="Unassembled WGS sequence"/>
</dbReference>